<dbReference type="Pfam" id="PF10613">
    <property type="entry name" value="Lig_chan-Glu_bd"/>
    <property type="match status" value="1"/>
</dbReference>
<evidence type="ECO:0000256" key="7">
    <source>
        <dbReference type="ARBA" id="ARBA00023065"/>
    </source>
</evidence>
<dbReference type="SMART" id="SM00918">
    <property type="entry name" value="Lig_chan-Glu_bd"/>
    <property type="match status" value="1"/>
</dbReference>
<evidence type="ECO:0000256" key="11">
    <source>
        <dbReference type="ARBA" id="ARBA00023286"/>
    </source>
</evidence>
<evidence type="ECO:0000256" key="1">
    <source>
        <dbReference type="ARBA" id="ARBA00004651"/>
    </source>
</evidence>
<evidence type="ECO:0000256" key="10">
    <source>
        <dbReference type="ARBA" id="ARBA00023180"/>
    </source>
</evidence>
<feature type="transmembrane region" description="Helical" evidence="13">
    <location>
        <begin position="376"/>
        <end position="396"/>
    </location>
</feature>
<dbReference type="InterPro" id="IPR001320">
    <property type="entry name" value="Iontro_rcpt_C"/>
</dbReference>
<keyword evidence="11" id="KW-1071">Ligand-gated ion channel</keyword>
<dbReference type="Proteomes" id="UP000807504">
    <property type="component" value="Unassembled WGS sequence"/>
</dbReference>
<evidence type="ECO:0000256" key="3">
    <source>
        <dbReference type="ARBA" id="ARBA00022448"/>
    </source>
</evidence>
<keyword evidence="12" id="KW-0407">Ion channel</keyword>
<proteinExistence type="inferred from homology"/>
<reference evidence="15" key="2">
    <citation type="submission" date="2020-06" db="EMBL/GenBank/DDBJ databases">
        <authorList>
            <person name="Sheffer M."/>
        </authorList>
    </citation>
    <scope>NUCLEOTIDE SEQUENCE</scope>
</reference>
<dbReference type="SUPFAM" id="SSF53850">
    <property type="entry name" value="Periplasmic binding protein-like II"/>
    <property type="match status" value="1"/>
</dbReference>
<dbReference type="Pfam" id="PF00060">
    <property type="entry name" value="Lig_chan"/>
    <property type="match status" value="1"/>
</dbReference>
<keyword evidence="16" id="KW-1185">Reference proteome</keyword>
<accession>A0A8T0FDK2</accession>
<evidence type="ECO:0000256" key="13">
    <source>
        <dbReference type="SAM" id="Phobius"/>
    </source>
</evidence>
<name>A0A8T0FDK2_ARGBR</name>
<keyword evidence="9 15" id="KW-0675">Receptor</keyword>
<dbReference type="InterPro" id="IPR052192">
    <property type="entry name" value="Insect_Ionotropic_Sensory_Rcpt"/>
</dbReference>
<feature type="domain" description="Ionotropic glutamate receptor L-glutamate and glycine-binding" evidence="14">
    <location>
        <begin position="16"/>
        <end position="78"/>
    </location>
</feature>
<dbReference type="InterPro" id="IPR019594">
    <property type="entry name" value="Glu/Gly-bd"/>
</dbReference>
<keyword evidence="10" id="KW-0325">Glycoprotein</keyword>
<evidence type="ECO:0000313" key="15">
    <source>
        <dbReference type="EMBL" id="KAF8787380.1"/>
    </source>
</evidence>
<comment type="caution">
    <text evidence="15">The sequence shown here is derived from an EMBL/GenBank/DDBJ whole genome shotgun (WGS) entry which is preliminary data.</text>
</comment>
<keyword evidence="8 13" id="KW-0472">Membrane</keyword>
<keyword evidence="5 13" id="KW-0812">Transmembrane</keyword>
<keyword evidence="6 13" id="KW-1133">Transmembrane helix</keyword>
<dbReference type="GO" id="GO:0015276">
    <property type="term" value="F:ligand-gated monoatomic ion channel activity"/>
    <property type="evidence" value="ECO:0007669"/>
    <property type="project" value="InterPro"/>
</dbReference>
<organism evidence="15 16">
    <name type="scientific">Argiope bruennichi</name>
    <name type="common">Wasp spider</name>
    <name type="synonym">Aranea bruennichi</name>
    <dbReference type="NCBI Taxonomy" id="94029"/>
    <lineage>
        <taxon>Eukaryota</taxon>
        <taxon>Metazoa</taxon>
        <taxon>Ecdysozoa</taxon>
        <taxon>Arthropoda</taxon>
        <taxon>Chelicerata</taxon>
        <taxon>Arachnida</taxon>
        <taxon>Araneae</taxon>
        <taxon>Araneomorphae</taxon>
        <taxon>Entelegynae</taxon>
        <taxon>Araneoidea</taxon>
        <taxon>Araneidae</taxon>
        <taxon>Argiope</taxon>
    </lineage>
</organism>
<reference evidence="15" key="1">
    <citation type="journal article" date="2020" name="bioRxiv">
        <title>Chromosome-level reference genome of the European wasp spider Argiope bruennichi: a resource for studies on range expansion and evolutionary adaptation.</title>
        <authorList>
            <person name="Sheffer M.M."/>
            <person name="Hoppe A."/>
            <person name="Krehenwinkel H."/>
            <person name="Uhl G."/>
            <person name="Kuss A.W."/>
            <person name="Jensen L."/>
            <person name="Jensen C."/>
            <person name="Gillespie R.G."/>
            <person name="Hoff K.J."/>
            <person name="Prost S."/>
        </authorList>
    </citation>
    <scope>NUCLEOTIDE SEQUENCE</scope>
</reference>
<comment type="subcellular location">
    <subcellularLocation>
        <location evidence="1">Cell membrane</location>
        <topology evidence="1">Multi-pass membrane protein</topology>
    </subcellularLocation>
</comment>
<comment type="similarity">
    <text evidence="2">Belongs to the glutamate-gated ion channel (TC 1.A.10.1) family.</text>
</comment>
<dbReference type="GO" id="GO:0005886">
    <property type="term" value="C:plasma membrane"/>
    <property type="evidence" value="ECO:0007669"/>
    <property type="project" value="UniProtKB-SubCell"/>
</dbReference>
<keyword evidence="4" id="KW-1003">Cell membrane</keyword>
<feature type="transmembrane region" description="Helical" evidence="13">
    <location>
        <begin position="131"/>
        <end position="151"/>
    </location>
</feature>
<dbReference type="PANTHER" id="PTHR42643">
    <property type="entry name" value="IONOTROPIC RECEPTOR 20A-RELATED"/>
    <property type="match status" value="1"/>
</dbReference>
<dbReference type="Gene3D" id="3.40.190.10">
    <property type="entry name" value="Periplasmic binding protein-like II"/>
    <property type="match status" value="1"/>
</dbReference>
<evidence type="ECO:0000256" key="5">
    <source>
        <dbReference type="ARBA" id="ARBA00022692"/>
    </source>
</evidence>
<evidence type="ECO:0000256" key="2">
    <source>
        <dbReference type="ARBA" id="ARBA00008685"/>
    </source>
</evidence>
<gene>
    <name evidence="15" type="ORF">HNY73_008983</name>
</gene>
<evidence type="ECO:0000259" key="14">
    <source>
        <dbReference type="SMART" id="SM00918"/>
    </source>
</evidence>
<evidence type="ECO:0000256" key="9">
    <source>
        <dbReference type="ARBA" id="ARBA00023170"/>
    </source>
</evidence>
<evidence type="ECO:0000256" key="8">
    <source>
        <dbReference type="ARBA" id="ARBA00023136"/>
    </source>
</evidence>
<dbReference type="PANTHER" id="PTHR42643:SF38">
    <property type="entry name" value="IONOTROPIC RECEPTOR 100A"/>
    <property type="match status" value="1"/>
</dbReference>
<dbReference type="EMBL" id="JABXBU010000015">
    <property type="protein sequence ID" value="KAF8787380.1"/>
    <property type="molecule type" value="Genomic_DNA"/>
</dbReference>
<protein>
    <submittedName>
        <fullName evidence="15">Glutamate receptor ionotropic like protein</fullName>
    </submittedName>
</protein>
<evidence type="ECO:0000256" key="12">
    <source>
        <dbReference type="ARBA" id="ARBA00023303"/>
    </source>
</evidence>
<keyword evidence="7" id="KW-0406">Ion transport</keyword>
<feature type="transmembrane region" description="Helical" evidence="13">
    <location>
        <begin position="184"/>
        <end position="203"/>
    </location>
</feature>
<keyword evidence="3" id="KW-0813">Transport</keyword>
<sequence>MKFPNFLRVAVLPLRHLTEISYHEDGSIFFTGGVEANFIQVLSQLLGFHYQLITPEDGEWGQKTSDGNWTGIVGLVHRNNADIAIGHLTITPERLAAADFLPYGVEENSFATKRPRFLPRVSFYTLPFDNLVWILILCTILIMPFLFKVLLHMKKAFRKLFLKMLGIILGQQTNIEPKRSKDRILMGVWIFFAFIIASSYRSVLLSCMTVPLYELDIRTIKDLADALREGRYTASYGEGSVDRELLMQSLDESLREIGKYIVPQNWLIDNNIVVAPTNISNYHAVFGPRFFFLLEYGEEPYTSKRIFKETISFWNVGLAVRKQFCCKKQLTKQIAMIINTGIYEKIYQEELFKTRINFNWKEVEHSKITALSISDLLGVFVLLGAGYCIALFGFLLEKSKIIAEHFFANLNDHKSG</sequence>
<dbReference type="GO" id="GO:0050906">
    <property type="term" value="P:detection of stimulus involved in sensory perception"/>
    <property type="evidence" value="ECO:0007669"/>
    <property type="project" value="UniProtKB-ARBA"/>
</dbReference>
<dbReference type="Gene3D" id="1.10.287.70">
    <property type="match status" value="1"/>
</dbReference>
<evidence type="ECO:0000256" key="6">
    <source>
        <dbReference type="ARBA" id="ARBA00022989"/>
    </source>
</evidence>
<evidence type="ECO:0000313" key="16">
    <source>
        <dbReference type="Proteomes" id="UP000807504"/>
    </source>
</evidence>
<dbReference type="AlphaFoldDB" id="A0A8T0FDK2"/>
<evidence type="ECO:0000256" key="4">
    <source>
        <dbReference type="ARBA" id="ARBA00022475"/>
    </source>
</evidence>